<evidence type="ECO:0000313" key="2">
    <source>
        <dbReference type="Proteomes" id="UP000475862"/>
    </source>
</evidence>
<reference evidence="1 2" key="1">
    <citation type="submission" date="2019-08" db="EMBL/GenBank/DDBJ databases">
        <title>The genome of the soybean aphid Biotype 1, its phylome, world population structure and adaptation to the North American continent.</title>
        <authorList>
            <person name="Giordano R."/>
            <person name="Donthu R.K."/>
            <person name="Hernandez A.G."/>
            <person name="Wright C.L."/>
            <person name="Zimin A.V."/>
        </authorList>
    </citation>
    <scope>NUCLEOTIDE SEQUENCE [LARGE SCALE GENOMIC DNA]</scope>
    <source>
        <tissue evidence="1">Whole aphids</tissue>
    </source>
</reference>
<sequence length="344" mass="39944">MQSGQSSELAVYTMRRGQLKAQLTKFQTYINNVDVENNIMQIRIRLEKIKELWTEFDIVQNKIEALDTSNEQLDHRDTFVDSYFDIVAKAETMVQSSNLTSFLLYIGLYEHPINLHHPYRLTSVSGNFPDKVESSVTHLLSFQITAVTASPSTSAKHSEENPLGFVFKYFSSGKMRPGTLFLRNVPKLKPQELEWCRIIRANLTTIFADAPKLDGLVCLFCLRGCSGEVNASEFIKGRTVERKRRKHVLIRKNEHFEISTYAVLEQCLYVETVFQGGPMLRLKTYPSKKQVHLLVVFYFIWFKWKQPLLEINSRLYSKKCVVWALNYKSNYKIESVTIFLQQKV</sequence>
<accession>A0A6G0SUW9</accession>
<dbReference type="Proteomes" id="UP000475862">
    <property type="component" value="Unassembled WGS sequence"/>
</dbReference>
<organism evidence="1 2">
    <name type="scientific">Aphis glycines</name>
    <name type="common">Soybean aphid</name>
    <dbReference type="NCBI Taxonomy" id="307491"/>
    <lineage>
        <taxon>Eukaryota</taxon>
        <taxon>Metazoa</taxon>
        <taxon>Ecdysozoa</taxon>
        <taxon>Arthropoda</taxon>
        <taxon>Hexapoda</taxon>
        <taxon>Insecta</taxon>
        <taxon>Pterygota</taxon>
        <taxon>Neoptera</taxon>
        <taxon>Paraneoptera</taxon>
        <taxon>Hemiptera</taxon>
        <taxon>Sternorrhyncha</taxon>
        <taxon>Aphidomorpha</taxon>
        <taxon>Aphidoidea</taxon>
        <taxon>Aphididae</taxon>
        <taxon>Aphidini</taxon>
        <taxon>Aphis</taxon>
        <taxon>Aphis</taxon>
    </lineage>
</organism>
<protein>
    <submittedName>
        <fullName evidence="1">Uncharacterized protein</fullName>
    </submittedName>
</protein>
<gene>
    <name evidence="1" type="ORF">AGLY_017548</name>
</gene>
<dbReference type="AlphaFoldDB" id="A0A6G0SUW9"/>
<keyword evidence="2" id="KW-1185">Reference proteome</keyword>
<evidence type="ECO:0000313" key="1">
    <source>
        <dbReference type="EMBL" id="KAE9522062.1"/>
    </source>
</evidence>
<name>A0A6G0SUW9_APHGL</name>
<proteinExistence type="predicted"/>
<dbReference type="OrthoDB" id="6622862at2759"/>
<comment type="caution">
    <text evidence="1">The sequence shown here is derived from an EMBL/GenBank/DDBJ whole genome shotgun (WGS) entry which is preliminary data.</text>
</comment>
<dbReference type="EMBL" id="VYZN01001667">
    <property type="protein sequence ID" value="KAE9522062.1"/>
    <property type="molecule type" value="Genomic_DNA"/>
</dbReference>